<keyword evidence="1" id="KW-0812">Transmembrane</keyword>
<sequence>MQGPAGIVVTIAGWMLDPVLCAGMTIGAPRVDLAALVELQRLLIGAAIRAAIVAQGAQVVIPSTTSRRAPIPYDRVAYKARNLVERLWCRLKDWRRIATRYDKLARNFLAAALIAASITYWRN</sequence>
<evidence type="ECO:0000313" key="4">
    <source>
        <dbReference type="Proteomes" id="UP000284605"/>
    </source>
</evidence>
<dbReference type="EMBL" id="QYUK01000011">
    <property type="protein sequence ID" value="RJF89200.1"/>
    <property type="molecule type" value="Genomic_DNA"/>
</dbReference>
<feature type="transmembrane region" description="Helical" evidence="1">
    <location>
        <begin position="104"/>
        <end position="121"/>
    </location>
</feature>
<evidence type="ECO:0000313" key="3">
    <source>
        <dbReference type="EMBL" id="RJF89200.1"/>
    </source>
</evidence>
<name>A0A418WGU7_9PROT</name>
<accession>A0A418WGU7</accession>
<protein>
    <recommendedName>
        <fullName evidence="2">Transposase DDE domain-containing protein</fullName>
    </recommendedName>
</protein>
<dbReference type="Pfam" id="PF13586">
    <property type="entry name" value="DDE_Tnp_1_2"/>
    <property type="match status" value="1"/>
</dbReference>
<reference evidence="3 4" key="1">
    <citation type="submission" date="2018-09" db="EMBL/GenBank/DDBJ databases">
        <authorList>
            <person name="Zhu H."/>
        </authorList>
    </citation>
    <scope>NUCLEOTIDE SEQUENCE [LARGE SCALE GENOMIC DNA]</scope>
    <source>
        <strain evidence="3 4">K1W22B-8</strain>
    </source>
</reference>
<gene>
    <name evidence="3" type="ORF">D3874_21325</name>
</gene>
<dbReference type="InterPro" id="IPR025668">
    <property type="entry name" value="Tnp_DDE_dom"/>
</dbReference>
<dbReference type="Proteomes" id="UP000284605">
    <property type="component" value="Unassembled WGS sequence"/>
</dbReference>
<keyword evidence="1" id="KW-1133">Transmembrane helix</keyword>
<evidence type="ECO:0000259" key="2">
    <source>
        <dbReference type="Pfam" id="PF13586"/>
    </source>
</evidence>
<proteinExistence type="predicted"/>
<dbReference type="AlphaFoldDB" id="A0A418WGU7"/>
<feature type="domain" description="Transposase DDE" evidence="2">
    <location>
        <begin position="45"/>
        <end position="118"/>
    </location>
</feature>
<comment type="caution">
    <text evidence="3">The sequence shown here is derived from an EMBL/GenBank/DDBJ whole genome shotgun (WGS) entry which is preliminary data.</text>
</comment>
<keyword evidence="1" id="KW-0472">Membrane</keyword>
<evidence type="ECO:0000256" key="1">
    <source>
        <dbReference type="SAM" id="Phobius"/>
    </source>
</evidence>
<keyword evidence="4" id="KW-1185">Reference proteome</keyword>
<organism evidence="3 4">
    <name type="scientific">Oleomonas cavernae</name>
    <dbReference type="NCBI Taxonomy" id="2320859"/>
    <lineage>
        <taxon>Bacteria</taxon>
        <taxon>Pseudomonadati</taxon>
        <taxon>Pseudomonadota</taxon>
        <taxon>Alphaproteobacteria</taxon>
        <taxon>Acetobacterales</taxon>
        <taxon>Acetobacteraceae</taxon>
        <taxon>Oleomonas</taxon>
    </lineage>
</organism>